<organism evidence="6 7">
    <name type="scientific">Massiliimalia timonensis</name>
    <dbReference type="NCBI Taxonomy" id="1987501"/>
    <lineage>
        <taxon>Bacteria</taxon>
        <taxon>Bacillati</taxon>
        <taxon>Bacillota</taxon>
        <taxon>Clostridia</taxon>
        <taxon>Eubacteriales</taxon>
        <taxon>Oscillospiraceae</taxon>
        <taxon>Massiliimalia</taxon>
    </lineage>
</organism>
<reference evidence="6" key="1">
    <citation type="submission" date="2020-08" db="EMBL/GenBank/DDBJ databases">
        <title>Genome public.</title>
        <authorList>
            <person name="Liu C."/>
            <person name="Sun Q."/>
        </authorList>
    </citation>
    <scope>NUCLEOTIDE SEQUENCE</scope>
    <source>
        <strain evidence="6">NSJ-15</strain>
    </source>
</reference>
<sequence length="339" mass="37428">MAATIRDVARLAGVSTSTVSRALNAPSCVKHQTLSRIMKAVQECHYVPNTFARNLKTNSSKTIGLLISDISNSHFTSMAKAIETILRENGFSMIVCSTDENPQQELDYLHHMLSSQVDGLILNTTNFNNDQIVEFSSRLPVVLIERNIEEPGFRGDYIGSNNQEGMKEMTQYLLRNGHRKIGLINCETQVSTGRERLQGFVNAMRAAGISAGTDYPYLFDCASFSVENGYTGCAHLMTMEDRPTALLVTNNTLTIGVLKYLRSHQVSVPKDISVMSYGNIENSDLFFVDLGHAALSPYQIGEKAAGCILSRIEKPNLRNREVIFEPVLMTGQSVCSTKG</sequence>
<dbReference type="RefSeq" id="WP_187536492.1">
    <property type="nucleotide sequence ID" value="NZ_JACRTL010000003.1"/>
</dbReference>
<dbReference type="Pfam" id="PF00356">
    <property type="entry name" value="LacI"/>
    <property type="match status" value="1"/>
</dbReference>
<dbReference type="Gene3D" id="3.40.50.2300">
    <property type="match status" value="2"/>
</dbReference>
<keyword evidence="2" id="KW-0805">Transcription regulation</keyword>
<dbReference type="PROSITE" id="PS00356">
    <property type="entry name" value="HTH_LACI_1"/>
    <property type="match status" value="1"/>
</dbReference>
<keyword evidence="3 6" id="KW-0238">DNA-binding</keyword>
<keyword evidence="4" id="KW-0804">Transcription</keyword>
<name>A0A8J6PBE5_9FIRM</name>
<dbReference type="Proteomes" id="UP000632659">
    <property type="component" value="Unassembled WGS sequence"/>
</dbReference>
<dbReference type="PRINTS" id="PR00036">
    <property type="entry name" value="HTHLACI"/>
</dbReference>
<evidence type="ECO:0000256" key="4">
    <source>
        <dbReference type="ARBA" id="ARBA00023163"/>
    </source>
</evidence>
<dbReference type="GO" id="GO:0000976">
    <property type="term" value="F:transcription cis-regulatory region binding"/>
    <property type="evidence" value="ECO:0007669"/>
    <property type="project" value="TreeGrafter"/>
</dbReference>
<dbReference type="Gene3D" id="1.10.260.40">
    <property type="entry name" value="lambda repressor-like DNA-binding domains"/>
    <property type="match status" value="1"/>
</dbReference>
<dbReference type="InterPro" id="IPR001761">
    <property type="entry name" value="Peripla_BP/Lac1_sug-bd_dom"/>
</dbReference>
<evidence type="ECO:0000256" key="1">
    <source>
        <dbReference type="ARBA" id="ARBA00022491"/>
    </source>
</evidence>
<dbReference type="Pfam" id="PF00532">
    <property type="entry name" value="Peripla_BP_1"/>
    <property type="match status" value="1"/>
</dbReference>
<dbReference type="SUPFAM" id="SSF53822">
    <property type="entry name" value="Periplasmic binding protein-like I"/>
    <property type="match status" value="1"/>
</dbReference>
<evidence type="ECO:0000313" key="7">
    <source>
        <dbReference type="Proteomes" id="UP000632659"/>
    </source>
</evidence>
<feature type="domain" description="HTH lacI-type" evidence="5">
    <location>
        <begin position="3"/>
        <end position="57"/>
    </location>
</feature>
<evidence type="ECO:0000313" key="6">
    <source>
        <dbReference type="EMBL" id="MBC8610957.1"/>
    </source>
</evidence>
<dbReference type="SMART" id="SM00354">
    <property type="entry name" value="HTH_LACI"/>
    <property type="match status" value="1"/>
</dbReference>
<evidence type="ECO:0000256" key="3">
    <source>
        <dbReference type="ARBA" id="ARBA00023125"/>
    </source>
</evidence>
<keyword evidence="7" id="KW-1185">Reference proteome</keyword>
<dbReference type="SUPFAM" id="SSF47413">
    <property type="entry name" value="lambda repressor-like DNA-binding domains"/>
    <property type="match status" value="1"/>
</dbReference>
<dbReference type="CDD" id="cd01392">
    <property type="entry name" value="HTH_LacI"/>
    <property type="match status" value="1"/>
</dbReference>
<proteinExistence type="predicted"/>
<dbReference type="AlphaFoldDB" id="A0A8J6PBE5"/>
<comment type="caution">
    <text evidence="6">The sequence shown here is derived from an EMBL/GenBank/DDBJ whole genome shotgun (WGS) entry which is preliminary data.</text>
</comment>
<dbReference type="EMBL" id="JACRTL010000003">
    <property type="protein sequence ID" value="MBC8610957.1"/>
    <property type="molecule type" value="Genomic_DNA"/>
</dbReference>
<dbReference type="CDD" id="cd06267">
    <property type="entry name" value="PBP1_LacI_sugar_binding-like"/>
    <property type="match status" value="1"/>
</dbReference>
<protein>
    <submittedName>
        <fullName evidence="6">LacI family DNA-binding transcriptional regulator</fullName>
    </submittedName>
</protein>
<evidence type="ECO:0000259" key="5">
    <source>
        <dbReference type="PROSITE" id="PS50932"/>
    </source>
</evidence>
<accession>A0A8J6PBE5</accession>
<gene>
    <name evidence="6" type="ORF">H8702_07445</name>
</gene>
<dbReference type="PROSITE" id="PS50932">
    <property type="entry name" value="HTH_LACI_2"/>
    <property type="match status" value="1"/>
</dbReference>
<evidence type="ECO:0000256" key="2">
    <source>
        <dbReference type="ARBA" id="ARBA00023015"/>
    </source>
</evidence>
<dbReference type="InterPro" id="IPR000843">
    <property type="entry name" value="HTH_LacI"/>
</dbReference>
<dbReference type="GO" id="GO:0003700">
    <property type="term" value="F:DNA-binding transcription factor activity"/>
    <property type="evidence" value="ECO:0007669"/>
    <property type="project" value="TreeGrafter"/>
</dbReference>
<dbReference type="InterPro" id="IPR010982">
    <property type="entry name" value="Lambda_DNA-bd_dom_sf"/>
</dbReference>
<keyword evidence="1" id="KW-0678">Repressor</keyword>
<dbReference type="InterPro" id="IPR028082">
    <property type="entry name" value="Peripla_BP_I"/>
</dbReference>
<dbReference type="PANTHER" id="PTHR30146">
    <property type="entry name" value="LACI-RELATED TRANSCRIPTIONAL REPRESSOR"/>
    <property type="match status" value="1"/>
</dbReference>
<dbReference type="PANTHER" id="PTHR30146:SF148">
    <property type="entry name" value="HTH-TYPE TRANSCRIPTIONAL REPRESSOR PURR-RELATED"/>
    <property type="match status" value="1"/>
</dbReference>